<keyword evidence="1" id="KW-0472">Membrane</keyword>
<dbReference type="Pfam" id="PF06764">
    <property type="entry name" value="DUF1223"/>
    <property type="match status" value="1"/>
</dbReference>
<name>A0ABY4HXL0_CHIFI</name>
<accession>A0ABY4HXL0</accession>
<dbReference type="PANTHER" id="PTHR36057">
    <property type="match status" value="1"/>
</dbReference>
<dbReference type="RefSeq" id="WP_247809365.1">
    <property type="nucleotide sequence ID" value="NZ_CP095855.1"/>
</dbReference>
<dbReference type="Proteomes" id="UP000830198">
    <property type="component" value="Chromosome"/>
</dbReference>
<dbReference type="SUPFAM" id="SSF52833">
    <property type="entry name" value="Thioredoxin-like"/>
    <property type="match status" value="1"/>
</dbReference>
<dbReference type="PANTHER" id="PTHR36057:SF1">
    <property type="entry name" value="LIPOPROTEIN LIPID ATTACHMENT SITE-LIKE PROTEIN, PUTATIVE (DUF1223)-RELATED"/>
    <property type="match status" value="1"/>
</dbReference>
<dbReference type="InterPro" id="IPR010634">
    <property type="entry name" value="DUF1223"/>
</dbReference>
<protein>
    <submittedName>
        <fullName evidence="2">DUF1223 domain-containing protein</fullName>
    </submittedName>
</protein>
<keyword evidence="1" id="KW-1133">Transmembrane helix</keyword>
<evidence type="ECO:0000313" key="2">
    <source>
        <dbReference type="EMBL" id="UPK67186.1"/>
    </source>
</evidence>
<evidence type="ECO:0000256" key="1">
    <source>
        <dbReference type="SAM" id="Phobius"/>
    </source>
</evidence>
<reference evidence="2 3" key="1">
    <citation type="submission" date="2022-04" db="EMBL/GenBank/DDBJ databases">
        <title>The arsenic-methylating capacity of Chitinophaga filiformis YT5 during chitin decomposition.</title>
        <authorList>
            <person name="Chen G."/>
            <person name="Liang Y."/>
        </authorList>
    </citation>
    <scope>NUCLEOTIDE SEQUENCE [LARGE SCALE GENOMIC DNA]</scope>
    <source>
        <strain evidence="2 3">YT5</strain>
    </source>
</reference>
<dbReference type="InterPro" id="IPR036249">
    <property type="entry name" value="Thioredoxin-like_sf"/>
</dbReference>
<gene>
    <name evidence="2" type="ORF">MYF79_19795</name>
</gene>
<sequence>MRPVNILMISTALIGLLMGMAAFVSISNERMMKDVQKAKDSKGFAVVELFTSEGCSSCPPADALMERIQQGNENKQIYILAFHVDYWDHQGWKDRFSDRRYSERQQQYAGWLGLSTIYTPQVVVNGEREFVGSDAGAVVKAISNGLEGTVTDSVSLHTKIAQGKLYITHEASGRQKDATLVLALVEKEAQSDVKAGENSGRKLSHVQIVRQLAYVDANSSKEVEMSLPEGFNGNGWEMIGFVQRNRDGHITAAARTGLQSAADAAK</sequence>
<keyword evidence="1" id="KW-0812">Transmembrane</keyword>
<proteinExistence type="predicted"/>
<dbReference type="EMBL" id="CP095855">
    <property type="protein sequence ID" value="UPK67186.1"/>
    <property type="molecule type" value="Genomic_DNA"/>
</dbReference>
<organism evidence="2 3">
    <name type="scientific">Chitinophaga filiformis</name>
    <name type="common">Myxococcus filiformis</name>
    <name type="synonym">Flexibacter filiformis</name>
    <dbReference type="NCBI Taxonomy" id="104663"/>
    <lineage>
        <taxon>Bacteria</taxon>
        <taxon>Pseudomonadati</taxon>
        <taxon>Bacteroidota</taxon>
        <taxon>Chitinophagia</taxon>
        <taxon>Chitinophagales</taxon>
        <taxon>Chitinophagaceae</taxon>
        <taxon>Chitinophaga</taxon>
    </lineage>
</organism>
<evidence type="ECO:0000313" key="3">
    <source>
        <dbReference type="Proteomes" id="UP000830198"/>
    </source>
</evidence>
<keyword evidence="3" id="KW-1185">Reference proteome</keyword>
<feature type="transmembrane region" description="Helical" evidence="1">
    <location>
        <begin position="6"/>
        <end position="26"/>
    </location>
</feature>